<dbReference type="InterPro" id="IPR013815">
    <property type="entry name" value="ATP_grasp_subdomain_1"/>
</dbReference>
<evidence type="ECO:0000256" key="2">
    <source>
        <dbReference type="ARBA" id="ARBA00004956"/>
    </source>
</evidence>
<evidence type="ECO:0000313" key="22">
    <source>
        <dbReference type="EMBL" id="KXV17453.1"/>
    </source>
</evidence>
<dbReference type="PROSITE" id="PS50975">
    <property type="entry name" value="ATP_GRASP"/>
    <property type="match status" value="1"/>
</dbReference>
<keyword evidence="9 18" id="KW-0547">Nucleotide-binding</keyword>
<dbReference type="PROSITE" id="PS50979">
    <property type="entry name" value="BC"/>
    <property type="match status" value="1"/>
</dbReference>
<dbReference type="UniPathway" id="UPA00655">
    <property type="reaction ID" value="UER00711"/>
</dbReference>
<dbReference type="PATRIC" id="fig|178901.12.peg.311"/>
<dbReference type="GO" id="GO:0004075">
    <property type="term" value="F:biotin carboxylase activity"/>
    <property type="evidence" value="ECO:0007669"/>
    <property type="project" value="UniProtKB-EC"/>
</dbReference>
<evidence type="ECO:0000256" key="19">
    <source>
        <dbReference type="RuleBase" id="RU365063"/>
    </source>
</evidence>
<dbReference type="EMBL" id="LHZZ01000628">
    <property type="protein sequence ID" value="KXV74073.1"/>
    <property type="molecule type" value="Genomic_DNA"/>
</dbReference>
<dbReference type="Proteomes" id="UP000075538">
    <property type="component" value="Unassembled WGS sequence"/>
</dbReference>
<dbReference type="Proteomes" id="UP000075526">
    <property type="component" value="Unassembled WGS sequence"/>
</dbReference>
<dbReference type="InterPro" id="IPR011054">
    <property type="entry name" value="Rudment_hybrid_motif"/>
</dbReference>
<keyword evidence="13 19" id="KW-0443">Lipid metabolism</keyword>
<evidence type="ECO:0000256" key="4">
    <source>
        <dbReference type="ARBA" id="ARBA00013263"/>
    </source>
</evidence>
<dbReference type="SUPFAM" id="SSF51246">
    <property type="entry name" value="Rudiment single hybrid motif"/>
    <property type="match status" value="1"/>
</dbReference>
<keyword evidence="7 19" id="KW-0436">Ligase</keyword>
<evidence type="ECO:0000256" key="17">
    <source>
        <dbReference type="ARBA" id="ARBA00048600"/>
    </source>
</evidence>
<evidence type="ECO:0000256" key="10">
    <source>
        <dbReference type="ARBA" id="ARBA00022832"/>
    </source>
</evidence>
<comment type="subunit">
    <text evidence="3 19">Acetyl-CoA carboxylase is a heterohexamer of biotin carboxyl carrier protein, biotin carboxylase and the two subunits of carboxyl transferase in a 2:2 complex.</text>
</comment>
<dbReference type="InterPro" id="IPR005481">
    <property type="entry name" value="BC-like_N"/>
</dbReference>
<dbReference type="InterPro" id="IPR004549">
    <property type="entry name" value="Acetyl_CoA_COase_biotin_COase"/>
</dbReference>
<comment type="caution">
    <text evidence="22">The sequence shown here is derived from an EMBL/GenBank/DDBJ whole genome shotgun (WGS) entry which is preliminary data.</text>
</comment>
<dbReference type="GeneID" id="29556492"/>
<dbReference type="InterPro" id="IPR011764">
    <property type="entry name" value="Biotin_carboxylation_dom"/>
</dbReference>
<dbReference type="InterPro" id="IPR016185">
    <property type="entry name" value="PreATP-grasp_dom_sf"/>
</dbReference>
<evidence type="ECO:0000256" key="12">
    <source>
        <dbReference type="ARBA" id="ARBA00022842"/>
    </source>
</evidence>
<evidence type="ECO:0000256" key="13">
    <source>
        <dbReference type="ARBA" id="ARBA00023098"/>
    </source>
</evidence>
<dbReference type="PANTHER" id="PTHR48095">
    <property type="entry name" value="PYRUVATE CARBOXYLASE SUBUNIT A"/>
    <property type="match status" value="1"/>
</dbReference>
<dbReference type="SUPFAM" id="SSF52440">
    <property type="entry name" value="PreATP-grasp domain"/>
    <property type="match status" value="1"/>
</dbReference>
<evidence type="ECO:0000256" key="14">
    <source>
        <dbReference type="ARBA" id="ARBA00023160"/>
    </source>
</evidence>
<dbReference type="InterPro" id="IPR005482">
    <property type="entry name" value="Biotin_COase_C"/>
</dbReference>
<dbReference type="Gene3D" id="3.30.470.20">
    <property type="entry name" value="ATP-grasp fold, B domain"/>
    <property type="match status" value="1"/>
</dbReference>
<dbReference type="NCBIfam" id="NF006367">
    <property type="entry name" value="PRK08591.1"/>
    <property type="match status" value="1"/>
</dbReference>
<dbReference type="FunFam" id="3.30.1490.20:FF:000018">
    <property type="entry name" value="Biotin carboxylase"/>
    <property type="match status" value="1"/>
</dbReference>
<evidence type="ECO:0000256" key="16">
    <source>
        <dbReference type="ARBA" id="ARBA00033786"/>
    </source>
</evidence>
<dbReference type="EC" id="6.3.4.14" evidence="4 19"/>
<gene>
    <name evidence="22" type="ORF">AD933_04460</name>
    <name evidence="23" type="ORF">AD951_13070</name>
    <name evidence="24" type="ORF">AD953_13270</name>
</gene>
<feature type="domain" description="ATP-grasp" evidence="20">
    <location>
        <begin position="120"/>
        <end position="316"/>
    </location>
</feature>
<evidence type="ECO:0000259" key="21">
    <source>
        <dbReference type="PROSITE" id="PS50979"/>
    </source>
</evidence>
<name>A0A149RSZ8_9PROT</name>
<feature type="domain" description="Biotin carboxylation" evidence="21">
    <location>
        <begin position="1"/>
        <end position="444"/>
    </location>
</feature>
<dbReference type="RefSeq" id="WP_061491797.1">
    <property type="nucleotide sequence ID" value="NZ_CALAZD010000144.1"/>
</dbReference>
<protein>
    <recommendedName>
        <fullName evidence="5 19">Biotin carboxylase</fullName>
        <ecNumber evidence="4 19">6.3.4.14</ecNumber>
    </recommendedName>
    <alternativeName>
        <fullName evidence="16 19">Acetyl-coenzyme A carboxylase biotin carboxylase subunit A</fullName>
    </alternativeName>
</protein>
<dbReference type="Pfam" id="PF00289">
    <property type="entry name" value="Biotin_carb_N"/>
    <property type="match status" value="1"/>
</dbReference>
<dbReference type="InterPro" id="IPR005479">
    <property type="entry name" value="CPAse_ATP-bd"/>
</dbReference>
<reference evidence="25 26" key="1">
    <citation type="submission" date="2015-06" db="EMBL/GenBank/DDBJ databases">
        <title>Improved classification and identification of acetic acid bacteria using matrix-assisted laser desorption/ionization time-of-flight mass spectrometry; Gluconobacter nephelii and Gluconobacter uchimurae are later heterotypic synonyms of Gluconobacter japonicus and Gluconobacter oxydans, respectively.</title>
        <authorList>
            <person name="Li L."/>
            <person name="Cleenwerck I."/>
            <person name="De Vuyst L."/>
            <person name="Vandamme P."/>
        </authorList>
    </citation>
    <scope>NUCLEOTIDE SEQUENCE [LARGE SCALE GENOMIC DNA]</scope>
    <source>
        <strain evidence="22 26">LMG 1552</strain>
        <strain evidence="24 27">LMG 1604</strain>
        <strain evidence="23 25">LMG 1699</strain>
    </source>
</reference>
<dbReference type="PANTHER" id="PTHR48095:SF2">
    <property type="entry name" value="BIOTIN CARBOXYLASE, CHLOROPLASTIC"/>
    <property type="match status" value="1"/>
</dbReference>
<evidence type="ECO:0000313" key="24">
    <source>
        <dbReference type="EMBL" id="KXV74073.1"/>
    </source>
</evidence>
<evidence type="ECO:0000256" key="8">
    <source>
        <dbReference type="ARBA" id="ARBA00022723"/>
    </source>
</evidence>
<dbReference type="PROSITE" id="PS00866">
    <property type="entry name" value="CPSASE_1"/>
    <property type="match status" value="1"/>
</dbReference>
<comment type="function">
    <text evidence="1 19">This protein is a component of the acetyl coenzyme A carboxylase complex; first, biotin carboxylase catalyzes the carboxylation of the carrier protein and then the transcarboxylase transfers the carboxyl group to form malonyl-CoA.</text>
</comment>
<dbReference type="SMART" id="SM00878">
    <property type="entry name" value="Biotin_carb_C"/>
    <property type="match status" value="1"/>
</dbReference>
<dbReference type="EMBL" id="LHZF01000147">
    <property type="protein sequence ID" value="KXV17453.1"/>
    <property type="molecule type" value="Genomic_DNA"/>
</dbReference>
<evidence type="ECO:0000256" key="9">
    <source>
        <dbReference type="ARBA" id="ARBA00022741"/>
    </source>
</evidence>
<evidence type="ECO:0000256" key="3">
    <source>
        <dbReference type="ARBA" id="ARBA00011750"/>
    </source>
</evidence>
<proteinExistence type="predicted"/>
<dbReference type="GO" id="GO:2001295">
    <property type="term" value="P:malonyl-CoA biosynthetic process"/>
    <property type="evidence" value="ECO:0007669"/>
    <property type="project" value="UniProtKB-UniPathway"/>
</dbReference>
<dbReference type="NCBIfam" id="TIGR00514">
    <property type="entry name" value="accC"/>
    <property type="match status" value="1"/>
</dbReference>
<keyword evidence="14 19" id="KW-0275">Fatty acid biosynthesis</keyword>
<sequence>MFSKILIANRGEIALRVLRACRELGIKTVAVHSTADEDAMHVRLADEAVCIGPPAARDSYLNVAAILSAATITGAEAIHPGYGFLSENADFAETVEAHGLTFIGPTAEHIRMMGDKITAKTTMEALGVPLVPGSDGELKSLDEARTVAAQVGYPVLIKATAGGGGRGMKVAHDASEIEEAWSVARTEARTAFGNDAVYLEKYLDKPRHIELQILGDNYSNVVHFGERDCSLQRRHQKLLEEAGSPAITAEQRDAIGKTVTDALSKMGYRNAGTLEFLYQDGQFCFIEMNTRLQVEHPVTEMVCDVDLVREQIRIAAGEKLGYTQSDVTFSGHAIECRINAEDPDTFAPCPGTVAVYHAPGGLGVRIDSALYTGYKVPPYYDSMIAKVIVHAPTRAEAIARMHRALDEFVVEGIKTVIPLHRRILADPEFQKGDYTIHWLEQFTARPH</sequence>
<dbReference type="OrthoDB" id="9763189at2"/>
<evidence type="ECO:0000256" key="5">
    <source>
        <dbReference type="ARBA" id="ARBA00017242"/>
    </source>
</evidence>
<keyword evidence="6 19" id="KW-0444">Lipid biosynthesis</keyword>
<evidence type="ECO:0000313" key="27">
    <source>
        <dbReference type="Proteomes" id="UP000075538"/>
    </source>
</evidence>
<dbReference type="InterPro" id="IPR011761">
    <property type="entry name" value="ATP-grasp"/>
</dbReference>
<dbReference type="GO" id="GO:0005524">
    <property type="term" value="F:ATP binding"/>
    <property type="evidence" value="ECO:0007669"/>
    <property type="project" value="UniProtKB-UniRule"/>
</dbReference>
<evidence type="ECO:0000256" key="1">
    <source>
        <dbReference type="ARBA" id="ARBA00003761"/>
    </source>
</evidence>
<comment type="pathway">
    <text evidence="2 19">Lipid metabolism; malonyl-CoA biosynthesis; malonyl-CoA from acetyl-CoA: step 1/1.</text>
</comment>
<keyword evidence="11 18" id="KW-0067">ATP-binding</keyword>
<dbReference type="Gene3D" id="3.30.1490.20">
    <property type="entry name" value="ATP-grasp fold, A domain"/>
    <property type="match status" value="1"/>
</dbReference>
<dbReference type="Pfam" id="PF02786">
    <property type="entry name" value="CPSase_L_D2"/>
    <property type="match status" value="1"/>
</dbReference>
<keyword evidence="8" id="KW-0479">Metal-binding</keyword>
<evidence type="ECO:0000256" key="11">
    <source>
        <dbReference type="ARBA" id="ARBA00022840"/>
    </source>
</evidence>
<dbReference type="InterPro" id="IPR051602">
    <property type="entry name" value="ACC_Biotin_Carboxylase"/>
</dbReference>
<evidence type="ECO:0000256" key="7">
    <source>
        <dbReference type="ARBA" id="ARBA00022598"/>
    </source>
</evidence>
<accession>A0A149RSZ8</accession>
<evidence type="ECO:0000256" key="15">
    <source>
        <dbReference type="ARBA" id="ARBA00023267"/>
    </source>
</evidence>
<dbReference type="EMBL" id="LHZX01000313">
    <property type="protein sequence ID" value="KXV68092.1"/>
    <property type="molecule type" value="Genomic_DNA"/>
</dbReference>
<dbReference type="PROSITE" id="PS00867">
    <property type="entry name" value="CPSASE_2"/>
    <property type="match status" value="1"/>
</dbReference>
<dbReference type="GO" id="GO:0046872">
    <property type="term" value="F:metal ion binding"/>
    <property type="evidence" value="ECO:0007669"/>
    <property type="project" value="UniProtKB-KW"/>
</dbReference>
<dbReference type="AlphaFoldDB" id="A0A149RSZ8"/>
<evidence type="ECO:0000256" key="18">
    <source>
        <dbReference type="PROSITE-ProRule" id="PRU00409"/>
    </source>
</evidence>
<dbReference type="GO" id="GO:0006633">
    <property type="term" value="P:fatty acid biosynthetic process"/>
    <property type="evidence" value="ECO:0007669"/>
    <property type="project" value="UniProtKB-KW"/>
</dbReference>
<dbReference type="SUPFAM" id="SSF56059">
    <property type="entry name" value="Glutathione synthetase ATP-binding domain-like"/>
    <property type="match status" value="1"/>
</dbReference>
<keyword evidence="10 19" id="KW-0276">Fatty acid metabolism</keyword>
<keyword evidence="15 19" id="KW-0092">Biotin</keyword>
<dbReference type="Pfam" id="PF02785">
    <property type="entry name" value="Biotin_carb_C"/>
    <property type="match status" value="1"/>
</dbReference>
<dbReference type="Gene3D" id="3.40.50.20">
    <property type="match status" value="1"/>
</dbReference>
<evidence type="ECO:0000259" key="20">
    <source>
        <dbReference type="PROSITE" id="PS50975"/>
    </source>
</evidence>
<evidence type="ECO:0000313" key="25">
    <source>
        <dbReference type="Proteomes" id="UP000075377"/>
    </source>
</evidence>
<comment type="catalytic activity">
    <reaction evidence="17 19">
        <text>N(6)-biotinyl-L-lysyl-[protein] + hydrogencarbonate + ATP = N(6)-carboxybiotinyl-L-lysyl-[protein] + ADP + phosphate + H(+)</text>
        <dbReference type="Rhea" id="RHEA:13501"/>
        <dbReference type="Rhea" id="RHEA-COMP:10505"/>
        <dbReference type="Rhea" id="RHEA-COMP:10506"/>
        <dbReference type="ChEBI" id="CHEBI:15378"/>
        <dbReference type="ChEBI" id="CHEBI:17544"/>
        <dbReference type="ChEBI" id="CHEBI:30616"/>
        <dbReference type="ChEBI" id="CHEBI:43474"/>
        <dbReference type="ChEBI" id="CHEBI:83144"/>
        <dbReference type="ChEBI" id="CHEBI:83145"/>
        <dbReference type="ChEBI" id="CHEBI:456216"/>
        <dbReference type="EC" id="6.3.4.14"/>
    </reaction>
</comment>
<evidence type="ECO:0000313" key="23">
    <source>
        <dbReference type="EMBL" id="KXV68092.1"/>
    </source>
</evidence>
<keyword evidence="12" id="KW-0460">Magnesium</keyword>
<evidence type="ECO:0000313" key="26">
    <source>
        <dbReference type="Proteomes" id="UP000075526"/>
    </source>
</evidence>
<evidence type="ECO:0000256" key="6">
    <source>
        <dbReference type="ARBA" id="ARBA00022516"/>
    </source>
</evidence>
<organism evidence="22 26">
    <name type="scientific">Acetobacter malorum</name>
    <dbReference type="NCBI Taxonomy" id="178901"/>
    <lineage>
        <taxon>Bacteria</taxon>
        <taxon>Pseudomonadati</taxon>
        <taxon>Pseudomonadota</taxon>
        <taxon>Alphaproteobacteria</taxon>
        <taxon>Acetobacterales</taxon>
        <taxon>Acetobacteraceae</taxon>
        <taxon>Acetobacter</taxon>
    </lineage>
</organism>
<dbReference type="Proteomes" id="UP000075377">
    <property type="component" value="Unassembled WGS sequence"/>
</dbReference>
<dbReference type="FunFam" id="3.40.50.20:FF:000010">
    <property type="entry name" value="Propionyl-CoA carboxylase subunit alpha"/>
    <property type="match status" value="1"/>
</dbReference>